<dbReference type="InterPro" id="IPR046040">
    <property type="entry name" value="DUF5998"/>
</dbReference>
<dbReference type="Proteomes" id="UP000282515">
    <property type="component" value="Unassembled WGS sequence"/>
</dbReference>
<dbReference type="OrthoDB" id="3725224at2"/>
<evidence type="ECO:0000313" key="1">
    <source>
        <dbReference type="EMBL" id="RLV55243.1"/>
    </source>
</evidence>
<keyword evidence="2" id="KW-1185">Reference proteome</keyword>
<proteinExistence type="predicted"/>
<reference evidence="1 2" key="1">
    <citation type="submission" date="2018-10" db="EMBL/GenBank/DDBJ databases">
        <title>Aeromicrobium sp. 9W16Y-2 whole genome shotgun sequence.</title>
        <authorList>
            <person name="Li F."/>
        </authorList>
    </citation>
    <scope>NUCLEOTIDE SEQUENCE [LARGE SCALE GENOMIC DNA]</scope>
    <source>
        <strain evidence="1 2">9W16Y-2</strain>
    </source>
</reference>
<gene>
    <name evidence="1" type="ORF">D9V41_12130</name>
</gene>
<accession>A0A3L8PKK1</accession>
<dbReference type="AlphaFoldDB" id="A0A3L8PKK1"/>
<sequence>MTSHLDRSDELFAEISRAGYYPEIVAAGIRDAVAGEPVRAFVVHHEPTFERDEIRRHMTVLTLTPTRVIATHTDEHPGDDLLPRPYTSTTSEAVPIARVSSVLVTRMVATHSQQLEEAVLTISWGAISRVELDPARCDDPQCEADHGYSGSITGDDFTLRLSTAADGGAAVERLLDLARQLSAATSQQQPAAR</sequence>
<name>A0A3L8PKK1_9ACTN</name>
<comment type="caution">
    <text evidence="1">The sequence shown here is derived from an EMBL/GenBank/DDBJ whole genome shotgun (WGS) entry which is preliminary data.</text>
</comment>
<dbReference type="RefSeq" id="WP_121794841.1">
    <property type="nucleotide sequence ID" value="NZ_RDBF01000009.1"/>
</dbReference>
<organism evidence="1 2">
    <name type="scientific">Aeromicrobium phragmitis</name>
    <dbReference type="NCBI Taxonomy" id="2478914"/>
    <lineage>
        <taxon>Bacteria</taxon>
        <taxon>Bacillati</taxon>
        <taxon>Actinomycetota</taxon>
        <taxon>Actinomycetes</taxon>
        <taxon>Propionibacteriales</taxon>
        <taxon>Nocardioidaceae</taxon>
        <taxon>Aeromicrobium</taxon>
    </lineage>
</organism>
<dbReference type="EMBL" id="RDBF01000009">
    <property type="protein sequence ID" value="RLV55243.1"/>
    <property type="molecule type" value="Genomic_DNA"/>
</dbReference>
<protein>
    <submittedName>
        <fullName evidence="1">Phosphodiesterase</fullName>
    </submittedName>
</protein>
<evidence type="ECO:0000313" key="2">
    <source>
        <dbReference type="Proteomes" id="UP000282515"/>
    </source>
</evidence>
<dbReference type="Pfam" id="PF19461">
    <property type="entry name" value="DUF5998"/>
    <property type="match status" value="1"/>
</dbReference>